<dbReference type="CDD" id="cd00096">
    <property type="entry name" value="Ig"/>
    <property type="match status" value="1"/>
</dbReference>
<feature type="non-terminal residue" evidence="2">
    <location>
        <position position="107"/>
    </location>
</feature>
<dbReference type="InterPro" id="IPR013098">
    <property type="entry name" value="Ig_I-set"/>
</dbReference>
<dbReference type="EMBL" id="JANIIK010000114">
    <property type="protein sequence ID" value="KAJ3590908.1"/>
    <property type="molecule type" value="Genomic_DNA"/>
</dbReference>
<dbReference type="InterPro" id="IPR036179">
    <property type="entry name" value="Ig-like_dom_sf"/>
</dbReference>
<protein>
    <recommendedName>
        <fullName evidence="1">Immunoglobulin I-set domain-containing protein</fullName>
    </recommendedName>
</protein>
<evidence type="ECO:0000313" key="2">
    <source>
        <dbReference type="EMBL" id="KAJ3590908.1"/>
    </source>
</evidence>
<dbReference type="Pfam" id="PF07679">
    <property type="entry name" value="I-set"/>
    <property type="match status" value="1"/>
</dbReference>
<dbReference type="Gene3D" id="2.60.40.10">
    <property type="entry name" value="Immunoglobulins"/>
    <property type="match status" value="1"/>
</dbReference>
<name>A0A9Q0IAL2_9TELE</name>
<sequence>MFDFLSSRVLSPSFLPSFLPLARLSNSQGVNIQLLGTTTVLMIANVTEEDYGNYTCVASNRLGVQNASLFLYRPGMGRDNGSACKTGVVSDGRHDALIYNLFRSSKP</sequence>
<reference evidence="2" key="1">
    <citation type="submission" date="2022-07" db="EMBL/GenBank/DDBJ databases">
        <title>Chromosome-level genome of Muraenolepis orangiensis.</title>
        <authorList>
            <person name="Kim J."/>
        </authorList>
    </citation>
    <scope>NUCLEOTIDE SEQUENCE</scope>
    <source>
        <strain evidence="2">KU_S4_2022</strain>
        <tissue evidence="2">Muscle</tissue>
    </source>
</reference>
<comment type="caution">
    <text evidence="2">The sequence shown here is derived from an EMBL/GenBank/DDBJ whole genome shotgun (WGS) entry which is preliminary data.</text>
</comment>
<dbReference type="Proteomes" id="UP001148018">
    <property type="component" value="Unassembled WGS sequence"/>
</dbReference>
<evidence type="ECO:0000313" key="3">
    <source>
        <dbReference type="Proteomes" id="UP001148018"/>
    </source>
</evidence>
<evidence type="ECO:0000259" key="1">
    <source>
        <dbReference type="Pfam" id="PF07679"/>
    </source>
</evidence>
<gene>
    <name evidence="2" type="ORF">NHX12_008856</name>
</gene>
<dbReference type="OrthoDB" id="6159398at2759"/>
<dbReference type="SUPFAM" id="SSF48726">
    <property type="entry name" value="Immunoglobulin"/>
    <property type="match status" value="1"/>
</dbReference>
<feature type="domain" description="Immunoglobulin I-set" evidence="1">
    <location>
        <begin position="23"/>
        <end position="71"/>
    </location>
</feature>
<dbReference type="AlphaFoldDB" id="A0A9Q0IAL2"/>
<keyword evidence="3" id="KW-1185">Reference proteome</keyword>
<dbReference type="InterPro" id="IPR013783">
    <property type="entry name" value="Ig-like_fold"/>
</dbReference>
<accession>A0A9Q0IAL2</accession>
<organism evidence="2 3">
    <name type="scientific">Muraenolepis orangiensis</name>
    <name type="common">Patagonian moray cod</name>
    <dbReference type="NCBI Taxonomy" id="630683"/>
    <lineage>
        <taxon>Eukaryota</taxon>
        <taxon>Metazoa</taxon>
        <taxon>Chordata</taxon>
        <taxon>Craniata</taxon>
        <taxon>Vertebrata</taxon>
        <taxon>Euteleostomi</taxon>
        <taxon>Actinopterygii</taxon>
        <taxon>Neopterygii</taxon>
        <taxon>Teleostei</taxon>
        <taxon>Neoteleostei</taxon>
        <taxon>Acanthomorphata</taxon>
        <taxon>Zeiogadaria</taxon>
        <taxon>Gadariae</taxon>
        <taxon>Gadiformes</taxon>
        <taxon>Muraenolepidoidei</taxon>
        <taxon>Muraenolepididae</taxon>
        <taxon>Muraenolepis</taxon>
    </lineage>
</organism>
<proteinExistence type="predicted"/>